<comment type="subcellular location">
    <subcellularLocation>
        <location evidence="1">Cell membrane</location>
        <topology evidence="1">Multi-pass membrane protein</topology>
    </subcellularLocation>
</comment>
<evidence type="ECO:0000256" key="6">
    <source>
        <dbReference type="ARBA" id="ARBA00022989"/>
    </source>
</evidence>
<keyword evidence="12" id="KW-1185">Reference proteome</keyword>
<dbReference type="GO" id="GO:0042121">
    <property type="term" value="P:alginic acid biosynthetic process"/>
    <property type="evidence" value="ECO:0007669"/>
    <property type="project" value="InterPro"/>
</dbReference>
<dbReference type="Pfam" id="PF03062">
    <property type="entry name" value="MBOAT"/>
    <property type="match status" value="1"/>
</dbReference>
<gene>
    <name evidence="11" type="ORF">IRI77_37785</name>
</gene>
<keyword evidence="7 9" id="KW-0472">Membrane</keyword>
<evidence type="ECO:0000256" key="2">
    <source>
        <dbReference type="ARBA" id="ARBA00010323"/>
    </source>
</evidence>
<accession>A0A7S7SQ71</accession>
<evidence type="ECO:0000256" key="5">
    <source>
        <dbReference type="ARBA" id="ARBA00022692"/>
    </source>
</evidence>
<feature type="transmembrane region" description="Helical" evidence="10">
    <location>
        <begin position="44"/>
        <end position="64"/>
    </location>
</feature>
<dbReference type="EMBL" id="CP063850">
    <property type="protein sequence ID" value="QOY92301.1"/>
    <property type="molecule type" value="Genomic_DNA"/>
</dbReference>
<organism evidence="11 12">
    <name type="scientific">Paludibaculum fermentans</name>
    <dbReference type="NCBI Taxonomy" id="1473598"/>
    <lineage>
        <taxon>Bacteria</taxon>
        <taxon>Pseudomonadati</taxon>
        <taxon>Acidobacteriota</taxon>
        <taxon>Terriglobia</taxon>
        <taxon>Bryobacterales</taxon>
        <taxon>Bryobacteraceae</taxon>
        <taxon>Paludibaculum</taxon>
    </lineage>
</organism>
<comment type="similarity">
    <text evidence="2 9">Belongs to the membrane-bound acyltransferase family.</text>
</comment>
<feature type="transmembrane region" description="Helical" evidence="10">
    <location>
        <begin position="76"/>
        <end position="97"/>
    </location>
</feature>
<dbReference type="AlphaFoldDB" id="A0A7S7SQ71"/>
<feature type="transmembrane region" description="Helical" evidence="10">
    <location>
        <begin position="109"/>
        <end position="131"/>
    </location>
</feature>
<feature type="transmembrane region" description="Helical" evidence="10">
    <location>
        <begin position="7"/>
        <end position="24"/>
    </location>
</feature>
<dbReference type="InterPro" id="IPR024194">
    <property type="entry name" value="Ac/AlaTfrase_AlgI/DltB"/>
</dbReference>
<protein>
    <submittedName>
        <fullName evidence="11">MBOAT family protein</fullName>
    </submittedName>
</protein>
<keyword evidence="3 9" id="KW-1003">Cell membrane</keyword>
<proteinExistence type="inferred from homology"/>
<keyword evidence="6 10" id="KW-1133">Transmembrane helix</keyword>
<geneLocation type="plasmid" evidence="11 12">
    <name>pPfer1</name>
</geneLocation>
<dbReference type="InterPro" id="IPR004299">
    <property type="entry name" value="MBOAT_fam"/>
</dbReference>
<feature type="transmembrane region" description="Helical" evidence="10">
    <location>
        <begin position="413"/>
        <end position="434"/>
    </location>
</feature>
<dbReference type="InterPro" id="IPR051085">
    <property type="entry name" value="MB_O-acyltransferase"/>
</dbReference>
<evidence type="ECO:0000256" key="1">
    <source>
        <dbReference type="ARBA" id="ARBA00004651"/>
    </source>
</evidence>
<dbReference type="PIRSF" id="PIRSF500217">
    <property type="entry name" value="AlgI"/>
    <property type="match status" value="1"/>
</dbReference>
<dbReference type="Proteomes" id="UP000593892">
    <property type="component" value="Plasmid pPfer1"/>
</dbReference>
<evidence type="ECO:0000313" key="12">
    <source>
        <dbReference type="Proteomes" id="UP000593892"/>
    </source>
</evidence>
<evidence type="ECO:0000313" key="11">
    <source>
        <dbReference type="EMBL" id="QOY92301.1"/>
    </source>
</evidence>
<dbReference type="KEGG" id="pfer:IRI77_37785"/>
<dbReference type="GO" id="GO:0005886">
    <property type="term" value="C:plasma membrane"/>
    <property type="evidence" value="ECO:0007669"/>
    <property type="project" value="UniProtKB-SubCell"/>
</dbReference>
<feature type="transmembrane region" description="Helical" evidence="10">
    <location>
        <begin position="372"/>
        <end position="393"/>
    </location>
</feature>
<evidence type="ECO:0000256" key="9">
    <source>
        <dbReference type="PIRNR" id="PIRNR016636"/>
    </source>
</evidence>
<dbReference type="PIRSF" id="PIRSF016636">
    <property type="entry name" value="AlgI_DltB"/>
    <property type="match status" value="1"/>
</dbReference>
<keyword evidence="8 9" id="KW-0012">Acyltransferase</keyword>
<keyword evidence="5 10" id="KW-0812">Transmembrane</keyword>
<dbReference type="PANTHER" id="PTHR13285:SF23">
    <property type="entry name" value="TEICHOIC ACID D-ALANYLTRANSFERASE"/>
    <property type="match status" value="1"/>
</dbReference>
<dbReference type="PANTHER" id="PTHR13285">
    <property type="entry name" value="ACYLTRANSFERASE"/>
    <property type="match status" value="1"/>
</dbReference>
<evidence type="ECO:0000256" key="4">
    <source>
        <dbReference type="ARBA" id="ARBA00022679"/>
    </source>
</evidence>
<dbReference type="InterPro" id="IPR028362">
    <property type="entry name" value="AlgI"/>
</dbReference>
<evidence type="ECO:0000256" key="10">
    <source>
        <dbReference type="SAM" id="Phobius"/>
    </source>
</evidence>
<evidence type="ECO:0000256" key="3">
    <source>
        <dbReference type="ARBA" id="ARBA00022475"/>
    </source>
</evidence>
<evidence type="ECO:0000256" key="8">
    <source>
        <dbReference type="ARBA" id="ARBA00023315"/>
    </source>
</evidence>
<dbReference type="GO" id="GO:0016746">
    <property type="term" value="F:acyltransferase activity"/>
    <property type="evidence" value="ECO:0007669"/>
    <property type="project" value="UniProtKB-KW"/>
</dbReference>
<reference evidence="11 12" key="1">
    <citation type="submission" date="2020-10" db="EMBL/GenBank/DDBJ databases">
        <title>Complete genome sequence of Paludibaculum fermentans P105T, a facultatively anaerobic acidobacterium capable of dissimilatory Fe(III) reduction.</title>
        <authorList>
            <person name="Dedysh S.N."/>
            <person name="Beletsky A.V."/>
            <person name="Kulichevskaya I.S."/>
            <person name="Mardanov A.V."/>
            <person name="Ravin N.V."/>
        </authorList>
    </citation>
    <scope>NUCLEOTIDE SEQUENCE [LARGE SCALE GENOMIC DNA]</scope>
    <source>
        <strain evidence="11 12">P105</strain>
        <plasmid evidence="11 12">pPfer1</plasmid>
    </source>
</reference>
<evidence type="ECO:0000256" key="7">
    <source>
        <dbReference type="ARBA" id="ARBA00023136"/>
    </source>
</evidence>
<dbReference type="RefSeq" id="WP_194453955.1">
    <property type="nucleotide sequence ID" value="NZ_CP063850.1"/>
</dbReference>
<keyword evidence="11" id="KW-0614">Plasmid</keyword>
<name>A0A7S7SQ71_PALFE</name>
<keyword evidence="4 9" id="KW-0808">Transferase</keyword>
<feature type="transmembrane region" description="Helical" evidence="10">
    <location>
        <begin position="454"/>
        <end position="476"/>
    </location>
</feature>
<sequence>MLFDTPVYFFFLAVIVVAYWQLSWRPQNVMLLAASYFFYGWWDWRFLGLILISTVVDYHCAKYIADSEDPWRRRLLLSISLLLNVTFLGFFKYFNFFTDSFVVLLHSLGINYVPTLVLQIILPPGISFYTFQEIAYMVDVYHRKLPATRSLVDYALFISLFPHLIAGPIQRPDHLLPQVQKPRVFDSEKVFSGVMLILTGLFRKCVIADNCGLLANAAFGGKLGDPNLAVLALGTYAFAWQIYGDFSGYSDIARGSAQLMGFHFMVNFRQPYLATSLQDFWRRWHISLSTWLRDYLYIPLGGNRGGEAKTYRNLMTTMLLGGLWHGANWTFVIWGGIHGGGLAVERLLSRWTGADRKPEPSKQAALFSPKAWMWRVFWFHMVCLAWIFFRAQSIQGAFHVLAGLGHPGWRPELLAAFEFLALFSIPLFLLDLVLEYREEEYPLEKTKPYYQLAYAASLLLLVTLFSANDVNAFLYFQF</sequence>